<dbReference type="GO" id="GO:0016787">
    <property type="term" value="F:hydrolase activity"/>
    <property type="evidence" value="ECO:0007669"/>
    <property type="project" value="InterPro"/>
</dbReference>
<reference evidence="1 2" key="1">
    <citation type="submission" date="2017-08" db="EMBL/GenBank/DDBJ databases">
        <title>Infants hospitalized years apart are colonized by the same room-sourced microbial strains.</title>
        <authorList>
            <person name="Brooks B."/>
            <person name="Olm M.R."/>
            <person name="Firek B.A."/>
            <person name="Baker R."/>
            <person name="Thomas B.C."/>
            <person name="Morowitz M.J."/>
            <person name="Banfield J.F."/>
        </authorList>
    </citation>
    <scope>NUCLEOTIDE SEQUENCE [LARGE SCALE GENOMIC DNA]</scope>
    <source>
        <strain evidence="1">S2_005_003_R2_42</strain>
    </source>
</reference>
<dbReference type="SFLD" id="SFLDS00003">
    <property type="entry name" value="Haloacid_Dehalogenase"/>
    <property type="match status" value="1"/>
</dbReference>
<dbReference type="InterPro" id="IPR036412">
    <property type="entry name" value="HAD-like_sf"/>
</dbReference>
<accession>A0A2W5M7M0</accession>
<dbReference type="InterPro" id="IPR023214">
    <property type="entry name" value="HAD_sf"/>
</dbReference>
<proteinExistence type="predicted"/>
<name>A0A2W5M7M0_9GAMM</name>
<protein>
    <submittedName>
        <fullName evidence="1">Haloacid dehalogenase</fullName>
    </submittedName>
</protein>
<dbReference type="InterPro" id="IPR044999">
    <property type="entry name" value="CbbY-like"/>
</dbReference>
<dbReference type="Pfam" id="PF00702">
    <property type="entry name" value="Hydrolase"/>
    <property type="match status" value="1"/>
</dbReference>
<dbReference type="SFLD" id="SFLDG01129">
    <property type="entry name" value="C1.5:_HAD__Beta-PGM__Phosphata"/>
    <property type="match status" value="1"/>
</dbReference>
<dbReference type="Gene3D" id="1.10.150.240">
    <property type="entry name" value="Putative phosphatase, domain 2"/>
    <property type="match status" value="1"/>
</dbReference>
<evidence type="ECO:0000313" key="2">
    <source>
        <dbReference type="Proteomes" id="UP000249046"/>
    </source>
</evidence>
<sequence length="255" mass="28081">MPHSLRALIFDVDGTLADTERDGHRVAFNRAFADEGLAWRWDENVYGPLLQVAGGRERLLHYMADALPAWPLNEREALAEQLHRRKTSHYLELVEQGAIAWRPGVIRLLEEARDAGIALAIATTTTRANVLALFEHAGHAELLDAFAAIGTAENSARKKPDPGIYHHVLERLALPAEQCLAIEDSHAGLQAARAAGIPTVVTFNDYTRGEDFEGALRVLPSLVVVGEHGDEAPDTAAERFVGLADLRRWWAEALH</sequence>
<evidence type="ECO:0000313" key="1">
    <source>
        <dbReference type="EMBL" id="PZQ09420.1"/>
    </source>
</evidence>
<dbReference type="Proteomes" id="UP000249046">
    <property type="component" value="Unassembled WGS sequence"/>
</dbReference>
<comment type="caution">
    <text evidence="1">The sequence shown here is derived from an EMBL/GenBank/DDBJ whole genome shotgun (WGS) entry which is preliminary data.</text>
</comment>
<dbReference type="PANTHER" id="PTHR42896">
    <property type="entry name" value="XYLULOSE-1,5-BISPHOSPHATE (XUBP) PHOSPHATASE"/>
    <property type="match status" value="1"/>
</dbReference>
<dbReference type="SUPFAM" id="SSF56784">
    <property type="entry name" value="HAD-like"/>
    <property type="match status" value="1"/>
</dbReference>
<dbReference type="InterPro" id="IPR023198">
    <property type="entry name" value="PGP-like_dom2"/>
</dbReference>
<dbReference type="PANTHER" id="PTHR42896:SF2">
    <property type="entry name" value="CBBY-LIKE PROTEIN"/>
    <property type="match status" value="1"/>
</dbReference>
<dbReference type="PRINTS" id="PR00413">
    <property type="entry name" value="HADHALOGNASE"/>
</dbReference>
<dbReference type="Gene3D" id="3.40.50.1000">
    <property type="entry name" value="HAD superfamily/HAD-like"/>
    <property type="match status" value="1"/>
</dbReference>
<gene>
    <name evidence="1" type="ORF">DI564_17810</name>
</gene>
<organism evidence="1 2">
    <name type="scientific">Rhodanobacter denitrificans</name>
    <dbReference type="NCBI Taxonomy" id="666685"/>
    <lineage>
        <taxon>Bacteria</taxon>
        <taxon>Pseudomonadati</taxon>
        <taxon>Pseudomonadota</taxon>
        <taxon>Gammaproteobacteria</taxon>
        <taxon>Lysobacterales</taxon>
        <taxon>Rhodanobacteraceae</taxon>
        <taxon>Rhodanobacter</taxon>
    </lineage>
</organism>
<dbReference type="EMBL" id="QFPO01000028">
    <property type="protein sequence ID" value="PZQ09420.1"/>
    <property type="molecule type" value="Genomic_DNA"/>
</dbReference>
<dbReference type="InterPro" id="IPR006439">
    <property type="entry name" value="HAD-SF_hydro_IA"/>
</dbReference>
<dbReference type="AlphaFoldDB" id="A0A2W5M7M0"/>
<dbReference type="NCBIfam" id="TIGR01509">
    <property type="entry name" value="HAD-SF-IA-v3"/>
    <property type="match status" value="1"/>
</dbReference>